<protein>
    <submittedName>
        <fullName evidence="1">Uncharacterized protein</fullName>
    </submittedName>
</protein>
<name>A0A4Z2EBW5_9TELE</name>
<comment type="caution">
    <text evidence="1">The sequence shown here is derived from an EMBL/GenBank/DDBJ whole genome shotgun (WGS) entry which is preliminary data.</text>
</comment>
<dbReference type="EMBL" id="SRLO01011103">
    <property type="protein sequence ID" value="TNN26044.1"/>
    <property type="molecule type" value="Genomic_DNA"/>
</dbReference>
<sequence length="93" mass="10589">MLADWASGPGGASRKLFHLEAVYSAEIKRRTTHRYTTRNFFRPSFRHCSFDKTAMPLRLRRDSGGRVFVRTSVTMAPLARPDVAVALLQPRLL</sequence>
<proteinExistence type="predicted"/>
<reference evidence="1 2" key="1">
    <citation type="submission" date="2019-03" db="EMBL/GenBank/DDBJ databases">
        <title>First draft genome of Liparis tanakae, snailfish: a comprehensive survey of snailfish specific genes.</title>
        <authorList>
            <person name="Kim W."/>
            <person name="Song I."/>
            <person name="Jeong J.-H."/>
            <person name="Kim D."/>
            <person name="Kim S."/>
            <person name="Ryu S."/>
            <person name="Song J.Y."/>
            <person name="Lee S.K."/>
        </authorList>
    </citation>
    <scope>NUCLEOTIDE SEQUENCE [LARGE SCALE GENOMIC DNA]</scope>
    <source>
        <tissue evidence="1">Muscle</tissue>
    </source>
</reference>
<accession>A0A4Z2EBW5</accession>
<evidence type="ECO:0000313" key="1">
    <source>
        <dbReference type="EMBL" id="TNN26044.1"/>
    </source>
</evidence>
<evidence type="ECO:0000313" key="2">
    <source>
        <dbReference type="Proteomes" id="UP000314294"/>
    </source>
</evidence>
<gene>
    <name evidence="1" type="ORF">EYF80_063821</name>
</gene>
<organism evidence="1 2">
    <name type="scientific">Liparis tanakae</name>
    <name type="common">Tanaka's snailfish</name>
    <dbReference type="NCBI Taxonomy" id="230148"/>
    <lineage>
        <taxon>Eukaryota</taxon>
        <taxon>Metazoa</taxon>
        <taxon>Chordata</taxon>
        <taxon>Craniata</taxon>
        <taxon>Vertebrata</taxon>
        <taxon>Euteleostomi</taxon>
        <taxon>Actinopterygii</taxon>
        <taxon>Neopterygii</taxon>
        <taxon>Teleostei</taxon>
        <taxon>Neoteleostei</taxon>
        <taxon>Acanthomorphata</taxon>
        <taxon>Eupercaria</taxon>
        <taxon>Perciformes</taxon>
        <taxon>Cottioidei</taxon>
        <taxon>Cottales</taxon>
        <taxon>Liparidae</taxon>
        <taxon>Liparis</taxon>
    </lineage>
</organism>
<dbReference type="Proteomes" id="UP000314294">
    <property type="component" value="Unassembled WGS sequence"/>
</dbReference>
<dbReference type="AlphaFoldDB" id="A0A4Z2EBW5"/>
<keyword evidence="2" id="KW-1185">Reference proteome</keyword>